<dbReference type="Proteomes" id="UP000251800">
    <property type="component" value="Unassembled WGS sequence"/>
</dbReference>
<dbReference type="AlphaFoldDB" id="A0A363UMP5"/>
<keyword evidence="5" id="KW-1185">Reference proteome</keyword>
<comment type="caution">
    <text evidence="4">The sequence shown here is derived from an EMBL/GenBank/DDBJ whole genome shotgun (WGS) entry which is preliminary data.</text>
</comment>
<dbReference type="OrthoDB" id="5419426at2"/>
<evidence type="ECO:0000259" key="3">
    <source>
        <dbReference type="PROSITE" id="PS51186"/>
    </source>
</evidence>
<dbReference type="EMBL" id="QEQK01000005">
    <property type="protein sequence ID" value="PWN56680.1"/>
    <property type="molecule type" value="Genomic_DNA"/>
</dbReference>
<dbReference type="SUPFAM" id="SSF55729">
    <property type="entry name" value="Acyl-CoA N-acyltransferases (Nat)"/>
    <property type="match status" value="1"/>
</dbReference>
<keyword evidence="1 4" id="KW-0808">Transferase</keyword>
<dbReference type="Gene3D" id="3.40.630.30">
    <property type="match status" value="1"/>
</dbReference>
<accession>A0A363UMP5</accession>
<evidence type="ECO:0000313" key="4">
    <source>
        <dbReference type="EMBL" id="PWN56680.1"/>
    </source>
</evidence>
<gene>
    <name evidence="4" type="ORF">DEH80_06070</name>
</gene>
<evidence type="ECO:0000256" key="1">
    <source>
        <dbReference type="ARBA" id="ARBA00022679"/>
    </source>
</evidence>
<dbReference type="RefSeq" id="WP_109719874.1">
    <property type="nucleotide sequence ID" value="NZ_QEQK01000005.1"/>
</dbReference>
<protein>
    <submittedName>
        <fullName evidence="4">GNAT family N-acetyltransferase</fullName>
    </submittedName>
</protein>
<dbReference type="InterPro" id="IPR016181">
    <property type="entry name" value="Acyl_CoA_acyltransferase"/>
</dbReference>
<dbReference type="InterPro" id="IPR050832">
    <property type="entry name" value="Bact_Acetyltransf"/>
</dbReference>
<dbReference type="PANTHER" id="PTHR43877">
    <property type="entry name" value="AMINOALKYLPHOSPHONATE N-ACETYLTRANSFERASE-RELATED-RELATED"/>
    <property type="match status" value="1"/>
</dbReference>
<dbReference type="GO" id="GO:0016747">
    <property type="term" value="F:acyltransferase activity, transferring groups other than amino-acyl groups"/>
    <property type="evidence" value="ECO:0007669"/>
    <property type="project" value="InterPro"/>
</dbReference>
<evidence type="ECO:0000313" key="5">
    <source>
        <dbReference type="Proteomes" id="UP000251800"/>
    </source>
</evidence>
<keyword evidence="2" id="KW-0012">Acyltransferase</keyword>
<evidence type="ECO:0000256" key="2">
    <source>
        <dbReference type="ARBA" id="ARBA00023315"/>
    </source>
</evidence>
<feature type="domain" description="N-acetyltransferase" evidence="3">
    <location>
        <begin position="3"/>
        <end position="161"/>
    </location>
</feature>
<dbReference type="InterPro" id="IPR000182">
    <property type="entry name" value="GNAT_dom"/>
</dbReference>
<dbReference type="PANTHER" id="PTHR43877:SF2">
    <property type="entry name" value="AMINOALKYLPHOSPHONATE N-ACETYLTRANSFERASE-RELATED"/>
    <property type="match status" value="1"/>
</dbReference>
<dbReference type="PROSITE" id="PS51186">
    <property type="entry name" value="GNAT"/>
    <property type="match status" value="1"/>
</dbReference>
<organism evidence="4 5">
    <name type="scientific">Abyssibacter profundi</name>
    <dbReference type="NCBI Taxonomy" id="2182787"/>
    <lineage>
        <taxon>Bacteria</taxon>
        <taxon>Pseudomonadati</taxon>
        <taxon>Pseudomonadota</taxon>
        <taxon>Gammaproteobacteria</taxon>
        <taxon>Chromatiales</taxon>
        <taxon>Oceanococcaceae</taxon>
        <taxon>Abyssibacter</taxon>
    </lineage>
</organism>
<dbReference type="CDD" id="cd04301">
    <property type="entry name" value="NAT_SF"/>
    <property type="match status" value="1"/>
</dbReference>
<sequence>MDARIRPITPADNTEMADIIWTTLAQFDACGDGFAGQDPETRALAGAYAQPRHAYFVAEWDGQLLGGAGVAPLAGGDRETAELRKMYLRASARGQGVGRALLDHCLSAARAMRYAQLYLETLESMTAARRLYRAAGFQPLQQPLGQTGHHGCDRWMLLSLSRQPPS</sequence>
<name>A0A363UMP5_9GAMM</name>
<dbReference type="Pfam" id="PF00583">
    <property type="entry name" value="Acetyltransf_1"/>
    <property type="match status" value="1"/>
</dbReference>
<proteinExistence type="predicted"/>
<reference evidence="4 5" key="1">
    <citation type="submission" date="2018-05" db="EMBL/GenBank/DDBJ databases">
        <title>Abyssibacter profundi OUC007T gen. nov., sp. nov, a marine bacterium isolated from seawater of the Mariana Trench.</title>
        <authorList>
            <person name="Zhou S."/>
        </authorList>
    </citation>
    <scope>NUCLEOTIDE SEQUENCE [LARGE SCALE GENOMIC DNA]</scope>
    <source>
        <strain evidence="4 5">OUC007</strain>
    </source>
</reference>